<protein>
    <submittedName>
        <fullName evidence="1">Uncharacterized protein</fullName>
    </submittedName>
</protein>
<dbReference type="AlphaFoldDB" id="A0A9P0AJB3"/>
<keyword evidence="2" id="KW-1185">Reference proteome</keyword>
<evidence type="ECO:0000313" key="1">
    <source>
        <dbReference type="EMBL" id="CAH0394053.1"/>
    </source>
</evidence>
<reference evidence="1" key="1">
    <citation type="submission" date="2021-12" db="EMBL/GenBank/DDBJ databases">
        <authorList>
            <person name="King R."/>
        </authorList>
    </citation>
    <scope>NUCLEOTIDE SEQUENCE</scope>
</reference>
<proteinExistence type="predicted"/>
<name>A0A9P0AJB3_BEMTA</name>
<dbReference type="EMBL" id="OU963869">
    <property type="protein sequence ID" value="CAH0394053.1"/>
    <property type="molecule type" value="Genomic_DNA"/>
</dbReference>
<accession>A0A9P0AJB3</accession>
<dbReference type="Proteomes" id="UP001152759">
    <property type="component" value="Chromosome 8"/>
</dbReference>
<dbReference type="Gene3D" id="2.60.120.650">
    <property type="entry name" value="Cupin"/>
    <property type="match status" value="1"/>
</dbReference>
<gene>
    <name evidence="1" type="ORF">BEMITA_LOCUS12395</name>
</gene>
<sequence>MSIRSSWIVIPRRGARRLTQRFRVHARTICDDPTTRRCFCNFPECLYHAVYNNILNIAEAGNSATAAWIPFGNAAAVCDCEQGAHSSHICMKLSFRKHITSPPRSDRRTKMGFRFGMQQGAEFHVLSEEFRTADDADCEEDLLPIPSK</sequence>
<evidence type="ECO:0000313" key="2">
    <source>
        <dbReference type="Proteomes" id="UP001152759"/>
    </source>
</evidence>
<organism evidence="1 2">
    <name type="scientific">Bemisia tabaci</name>
    <name type="common">Sweetpotato whitefly</name>
    <name type="synonym">Aleurodes tabaci</name>
    <dbReference type="NCBI Taxonomy" id="7038"/>
    <lineage>
        <taxon>Eukaryota</taxon>
        <taxon>Metazoa</taxon>
        <taxon>Ecdysozoa</taxon>
        <taxon>Arthropoda</taxon>
        <taxon>Hexapoda</taxon>
        <taxon>Insecta</taxon>
        <taxon>Pterygota</taxon>
        <taxon>Neoptera</taxon>
        <taxon>Paraneoptera</taxon>
        <taxon>Hemiptera</taxon>
        <taxon>Sternorrhyncha</taxon>
        <taxon>Aleyrodoidea</taxon>
        <taxon>Aleyrodidae</taxon>
        <taxon>Aleyrodinae</taxon>
        <taxon>Bemisia</taxon>
    </lineage>
</organism>